<dbReference type="NCBIfam" id="TIGR04409">
    <property type="entry name" value="LptC_YrbK"/>
    <property type="match status" value="1"/>
</dbReference>
<keyword evidence="2" id="KW-0997">Cell inner membrane</keyword>
<feature type="transmembrane region" description="Helical" evidence="6">
    <location>
        <begin position="7"/>
        <end position="25"/>
    </location>
</feature>
<evidence type="ECO:0000256" key="6">
    <source>
        <dbReference type="SAM" id="Phobius"/>
    </source>
</evidence>
<gene>
    <name evidence="7" type="primary">lptC</name>
    <name evidence="7" type="ORF">F9B74_00885</name>
</gene>
<proteinExistence type="predicted"/>
<keyword evidence="5 6" id="KW-0472">Membrane</keyword>
<keyword evidence="3 6" id="KW-0812">Transmembrane</keyword>
<evidence type="ECO:0000256" key="1">
    <source>
        <dbReference type="ARBA" id="ARBA00022475"/>
    </source>
</evidence>
<evidence type="ECO:0000313" key="8">
    <source>
        <dbReference type="Proteomes" id="UP000477651"/>
    </source>
</evidence>
<accession>A0A6L9Y516</accession>
<dbReference type="InterPro" id="IPR026265">
    <property type="entry name" value="LptC"/>
</dbReference>
<organism evidence="7 8">
    <name type="scientific">Pelistega ratti</name>
    <dbReference type="NCBI Taxonomy" id="2652177"/>
    <lineage>
        <taxon>Bacteria</taxon>
        <taxon>Pseudomonadati</taxon>
        <taxon>Pseudomonadota</taxon>
        <taxon>Betaproteobacteria</taxon>
        <taxon>Burkholderiales</taxon>
        <taxon>Alcaligenaceae</taxon>
        <taxon>Pelistega</taxon>
    </lineage>
</organism>
<keyword evidence="8" id="KW-1185">Reference proteome</keyword>
<dbReference type="InterPro" id="IPR052363">
    <property type="entry name" value="LPS_export_LptC"/>
</dbReference>
<dbReference type="Gene3D" id="2.60.450.10">
    <property type="entry name" value="Lipopolysaccharide (LPS) transport protein A like domain"/>
    <property type="match status" value="1"/>
</dbReference>
<evidence type="ECO:0000256" key="4">
    <source>
        <dbReference type="ARBA" id="ARBA00022989"/>
    </source>
</evidence>
<dbReference type="Pfam" id="PF06835">
    <property type="entry name" value="LptC"/>
    <property type="match status" value="1"/>
</dbReference>
<comment type="caution">
    <text evidence="7">The sequence shown here is derived from an EMBL/GenBank/DDBJ whole genome shotgun (WGS) entry which is preliminary data.</text>
</comment>
<reference evidence="7 8" key="1">
    <citation type="submission" date="2020-02" db="EMBL/GenBank/DDBJ databases">
        <title>Pelistega sp. NLN82 were isolated from wild rodents of the Hainan Island.</title>
        <authorList>
            <person name="Niu N."/>
            <person name="Zhou J."/>
        </authorList>
    </citation>
    <scope>NUCLEOTIDE SEQUENCE [LARGE SCALE GENOMIC DNA]</scope>
    <source>
        <strain evidence="7 8">NLN82</strain>
    </source>
</reference>
<name>A0A6L9Y516_9BURK</name>
<sequence length="200" mass="22415">MKERLPTFIALFLLIILVIATWWAADYTQRAIPIEPPVQITHEPDAWSGNFVMISSDNQGIATNRLTGTQLVHYPDDDSYEASHATLFGIRPDTPRTQASADKVTLKDKGDFILMQGNAHIHRFPSEDTSALDIRSEELTILPNESIIKTDKPADVLQGNSRMQGKGMIYNNKTRRLEVFANTDVVISPQDINKANKDKP</sequence>
<dbReference type="InterPro" id="IPR010664">
    <property type="entry name" value="LipoPS_assembly_LptC-rel"/>
</dbReference>
<dbReference type="Proteomes" id="UP000477651">
    <property type="component" value="Unassembled WGS sequence"/>
</dbReference>
<dbReference type="GO" id="GO:0015221">
    <property type="term" value="F:lipopolysaccharide transmembrane transporter activity"/>
    <property type="evidence" value="ECO:0007669"/>
    <property type="project" value="InterPro"/>
</dbReference>
<dbReference type="GO" id="GO:0030288">
    <property type="term" value="C:outer membrane-bounded periplasmic space"/>
    <property type="evidence" value="ECO:0007669"/>
    <property type="project" value="TreeGrafter"/>
</dbReference>
<dbReference type="EMBL" id="JAAGYR010000001">
    <property type="protein sequence ID" value="NEN74888.1"/>
    <property type="molecule type" value="Genomic_DNA"/>
</dbReference>
<evidence type="ECO:0000256" key="5">
    <source>
        <dbReference type="ARBA" id="ARBA00023136"/>
    </source>
</evidence>
<evidence type="ECO:0000256" key="2">
    <source>
        <dbReference type="ARBA" id="ARBA00022519"/>
    </source>
</evidence>
<dbReference type="PANTHER" id="PTHR37481">
    <property type="entry name" value="LIPOPOLYSACCHARIDE EXPORT SYSTEM PROTEIN LPTC"/>
    <property type="match status" value="1"/>
</dbReference>
<keyword evidence="1" id="KW-1003">Cell membrane</keyword>
<dbReference type="GO" id="GO:0017089">
    <property type="term" value="F:glycolipid transfer activity"/>
    <property type="evidence" value="ECO:0007669"/>
    <property type="project" value="TreeGrafter"/>
</dbReference>
<evidence type="ECO:0000313" key="7">
    <source>
        <dbReference type="EMBL" id="NEN74888.1"/>
    </source>
</evidence>
<dbReference type="PANTHER" id="PTHR37481:SF1">
    <property type="entry name" value="LIPOPOLYSACCHARIDE EXPORT SYSTEM PROTEIN LPTC"/>
    <property type="match status" value="1"/>
</dbReference>
<dbReference type="AlphaFoldDB" id="A0A6L9Y516"/>
<protein>
    <submittedName>
        <fullName evidence="7">LPS export ABC transporter periplasmic protein LptC</fullName>
    </submittedName>
</protein>
<evidence type="ECO:0000256" key="3">
    <source>
        <dbReference type="ARBA" id="ARBA00022692"/>
    </source>
</evidence>
<dbReference type="RefSeq" id="WP_163763686.1">
    <property type="nucleotide sequence ID" value="NZ_JAAGYR010000001.1"/>
</dbReference>
<dbReference type="GO" id="GO:0005886">
    <property type="term" value="C:plasma membrane"/>
    <property type="evidence" value="ECO:0007669"/>
    <property type="project" value="InterPro"/>
</dbReference>
<keyword evidence="4 6" id="KW-1133">Transmembrane helix</keyword>